<accession>A0A6L9MY39</accession>
<dbReference type="EMBL" id="JAAAWP010000012">
    <property type="protein sequence ID" value="NDW22935.1"/>
    <property type="molecule type" value="Genomic_DNA"/>
</dbReference>
<dbReference type="PRINTS" id="PR00992">
    <property type="entry name" value="ALARACEMASE"/>
</dbReference>
<comment type="function">
    <text evidence="5">Catalyzes the interconversion of L-alanine and D-alanine. May also act on other amino acids.</text>
</comment>
<dbReference type="CDD" id="cd06827">
    <property type="entry name" value="PLPDE_III_AR_proteobact"/>
    <property type="match status" value="1"/>
</dbReference>
<comment type="caution">
    <text evidence="9">The sequence shown here is derived from an EMBL/GenBank/DDBJ whole genome shotgun (WGS) entry which is preliminary data.</text>
</comment>
<dbReference type="Gene3D" id="3.20.20.10">
    <property type="entry name" value="Alanine racemase"/>
    <property type="match status" value="1"/>
</dbReference>
<dbReference type="FunFam" id="3.20.20.10:FF:000002">
    <property type="entry name" value="Alanine racemase"/>
    <property type="match status" value="1"/>
</dbReference>
<keyword evidence="3 5" id="KW-0663">Pyridoxal phosphate</keyword>
<name>A0A6L9MY39_9ALTE</name>
<dbReference type="InterPro" id="IPR009006">
    <property type="entry name" value="Ala_racemase/Decarboxylase_C"/>
</dbReference>
<dbReference type="GO" id="GO:0005829">
    <property type="term" value="C:cytosol"/>
    <property type="evidence" value="ECO:0007669"/>
    <property type="project" value="TreeGrafter"/>
</dbReference>
<organism evidence="9 10">
    <name type="scientific">Alteromonas hispanica</name>
    <dbReference type="NCBI Taxonomy" id="315421"/>
    <lineage>
        <taxon>Bacteria</taxon>
        <taxon>Pseudomonadati</taxon>
        <taxon>Pseudomonadota</taxon>
        <taxon>Gammaproteobacteria</taxon>
        <taxon>Alteromonadales</taxon>
        <taxon>Alteromonadaceae</taxon>
        <taxon>Alteromonas/Salinimonas group</taxon>
        <taxon>Alteromonas</taxon>
    </lineage>
</organism>
<reference evidence="9 10" key="1">
    <citation type="submission" date="2020-01" db="EMBL/GenBank/DDBJ databases">
        <title>Genomes of bacteria type strains.</title>
        <authorList>
            <person name="Chen J."/>
            <person name="Zhu S."/>
            <person name="Yang J."/>
        </authorList>
    </citation>
    <scope>NUCLEOTIDE SEQUENCE [LARGE SCALE GENOMIC DNA]</scope>
    <source>
        <strain evidence="9 10">LMG 22958</strain>
    </source>
</reference>
<evidence type="ECO:0000313" key="10">
    <source>
        <dbReference type="Proteomes" id="UP000478837"/>
    </source>
</evidence>
<dbReference type="EC" id="5.1.1.1" evidence="5"/>
<dbReference type="NCBIfam" id="TIGR00492">
    <property type="entry name" value="alr"/>
    <property type="match status" value="1"/>
</dbReference>
<protein>
    <recommendedName>
        <fullName evidence="5">Alanine racemase</fullName>
        <ecNumber evidence="5">5.1.1.1</ecNumber>
    </recommendedName>
</protein>
<evidence type="ECO:0000256" key="5">
    <source>
        <dbReference type="HAMAP-Rule" id="MF_01201"/>
    </source>
</evidence>
<dbReference type="GO" id="GO:0030170">
    <property type="term" value="F:pyridoxal phosphate binding"/>
    <property type="evidence" value="ECO:0007669"/>
    <property type="project" value="UniProtKB-UniRule"/>
</dbReference>
<sequence>MSRQTQAIIHADALLQNFKTLAYTAKQSQSMAVIKADAYGHGAVNVARILQHVSSRFAVAIMEEAVALREAGITAPIVVLEGAHQAKECEMAWQYNCILVMHCTEQLQWMQKCEAHKRPHIWLKVDSGMHRLGFPLEHIAQIVEQHQVLITKETTLVTHFASADDPDNDFTQTQMSAFKKSVASLSMPVSLANSPASVNWPSTQAQWNRLGIGIYGGKVTTAEPSESPDSAHLPHLLPAMTLRSSIIALRDIPANESVGYGQTWRATKPSKIATVAIGYADGYPRHCPNGTPVLIRGQRASLVGRVSMDMITIDVTHINNVSVGDVVELWGENISISEVAQHAGTIDYELMTRISSRVPRIVRYQ</sequence>
<dbReference type="InterPro" id="IPR020622">
    <property type="entry name" value="Ala_racemase_pyridoxalP-BS"/>
</dbReference>
<dbReference type="HAMAP" id="MF_01201">
    <property type="entry name" value="Ala_racemase"/>
    <property type="match status" value="1"/>
</dbReference>
<dbReference type="InterPro" id="IPR001608">
    <property type="entry name" value="Ala_racemase_N"/>
</dbReference>
<dbReference type="Pfam" id="PF00842">
    <property type="entry name" value="Ala_racemase_C"/>
    <property type="match status" value="1"/>
</dbReference>
<dbReference type="SMART" id="SM01005">
    <property type="entry name" value="Ala_racemase_C"/>
    <property type="match status" value="1"/>
</dbReference>
<dbReference type="InterPro" id="IPR029066">
    <property type="entry name" value="PLP-binding_barrel"/>
</dbReference>
<comment type="catalytic activity">
    <reaction evidence="1 5">
        <text>L-alanine = D-alanine</text>
        <dbReference type="Rhea" id="RHEA:20249"/>
        <dbReference type="ChEBI" id="CHEBI:57416"/>
        <dbReference type="ChEBI" id="CHEBI:57972"/>
        <dbReference type="EC" id="5.1.1.1"/>
    </reaction>
</comment>
<dbReference type="SUPFAM" id="SSF50621">
    <property type="entry name" value="Alanine racemase C-terminal domain-like"/>
    <property type="match status" value="1"/>
</dbReference>
<feature type="domain" description="Alanine racemase C-terminal" evidence="8">
    <location>
        <begin position="239"/>
        <end position="363"/>
    </location>
</feature>
<evidence type="ECO:0000256" key="1">
    <source>
        <dbReference type="ARBA" id="ARBA00000316"/>
    </source>
</evidence>
<dbReference type="InterPro" id="IPR011079">
    <property type="entry name" value="Ala_racemase_C"/>
</dbReference>
<dbReference type="Pfam" id="PF01168">
    <property type="entry name" value="Ala_racemase_N"/>
    <property type="match status" value="1"/>
</dbReference>
<dbReference type="PANTHER" id="PTHR30511">
    <property type="entry name" value="ALANINE RACEMASE"/>
    <property type="match status" value="1"/>
</dbReference>
<keyword evidence="10" id="KW-1185">Reference proteome</keyword>
<feature type="binding site" evidence="5 7">
    <location>
        <position position="308"/>
    </location>
    <ligand>
        <name>substrate</name>
    </ligand>
</feature>
<dbReference type="Gene3D" id="2.40.37.10">
    <property type="entry name" value="Lyase, Ornithine Decarboxylase, Chain A, domain 1"/>
    <property type="match status" value="1"/>
</dbReference>
<dbReference type="PROSITE" id="PS00395">
    <property type="entry name" value="ALANINE_RACEMASE"/>
    <property type="match status" value="1"/>
</dbReference>
<evidence type="ECO:0000256" key="7">
    <source>
        <dbReference type="PIRSR" id="PIRSR600821-52"/>
    </source>
</evidence>
<dbReference type="SUPFAM" id="SSF51419">
    <property type="entry name" value="PLP-binding barrel"/>
    <property type="match status" value="1"/>
</dbReference>
<dbReference type="AlphaFoldDB" id="A0A6L9MY39"/>
<comment type="pathway">
    <text evidence="5">Amino-acid biosynthesis; D-alanine biosynthesis; D-alanine from L-alanine: step 1/1.</text>
</comment>
<feature type="active site" description="Proton acceptor; specific for L-alanine" evidence="5">
    <location>
        <position position="260"/>
    </location>
</feature>
<dbReference type="PANTHER" id="PTHR30511:SF0">
    <property type="entry name" value="ALANINE RACEMASE, CATABOLIC-RELATED"/>
    <property type="match status" value="1"/>
</dbReference>
<feature type="active site" description="Proton acceptor; specific for D-alanine" evidence="5">
    <location>
        <position position="35"/>
    </location>
</feature>
<proteinExistence type="inferred from homology"/>
<feature type="binding site" evidence="5 7">
    <location>
        <position position="131"/>
    </location>
    <ligand>
        <name>substrate</name>
    </ligand>
</feature>
<evidence type="ECO:0000256" key="3">
    <source>
        <dbReference type="ARBA" id="ARBA00022898"/>
    </source>
</evidence>
<keyword evidence="4 5" id="KW-0413">Isomerase</keyword>
<comment type="similarity">
    <text evidence="5">Belongs to the alanine racemase family.</text>
</comment>
<evidence type="ECO:0000256" key="2">
    <source>
        <dbReference type="ARBA" id="ARBA00001933"/>
    </source>
</evidence>
<evidence type="ECO:0000313" key="9">
    <source>
        <dbReference type="EMBL" id="NDW22935.1"/>
    </source>
</evidence>
<comment type="cofactor">
    <cofactor evidence="2 5 6">
        <name>pyridoxal 5'-phosphate</name>
        <dbReference type="ChEBI" id="CHEBI:597326"/>
    </cofactor>
</comment>
<feature type="modified residue" description="N6-(pyridoxal phosphate)lysine" evidence="5 6">
    <location>
        <position position="35"/>
    </location>
</feature>
<evidence type="ECO:0000256" key="4">
    <source>
        <dbReference type="ARBA" id="ARBA00023235"/>
    </source>
</evidence>
<dbReference type="UniPathway" id="UPA00042">
    <property type="reaction ID" value="UER00497"/>
</dbReference>
<dbReference type="InterPro" id="IPR000821">
    <property type="entry name" value="Ala_racemase"/>
</dbReference>
<dbReference type="RefSeq" id="WP_163112616.1">
    <property type="nucleotide sequence ID" value="NZ_JAAAWP010000012.1"/>
</dbReference>
<dbReference type="GO" id="GO:0030632">
    <property type="term" value="P:D-alanine biosynthetic process"/>
    <property type="evidence" value="ECO:0007669"/>
    <property type="project" value="UniProtKB-UniRule"/>
</dbReference>
<gene>
    <name evidence="9" type="primary">alr</name>
    <name evidence="9" type="ORF">GTW09_15540</name>
</gene>
<dbReference type="Proteomes" id="UP000478837">
    <property type="component" value="Unassembled WGS sequence"/>
</dbReference>
<evidence type="ECO:0000256" key="6">
    <source>
        <dbReference type="PIRSR" id="PIRSR600821-50"/>
    </source>
</evidence>
<dbReference type="GO" id="GO:0008784">
    <property type="term" value="F:alanine racemase activity"/>
    <property type="evidence" value="ECO:0007669"/>
    <property type="project" value="UniProtKB-UniRule"/>
</dbReference>
<evidence type="ECO:0000259" key="8">
    <source>
        <dbReference type="SMART" id="SM01005"/>
    </source>
</evidence>